<dbReference type="CDD" id="cd03522">
    <property type="entry name" value="MoeA_like"/>
    <property type="match status" value="1"/>
</dbReference>
<comment type="function">
    <text evidence="1">Catalyzes the insertion of molybdate into adenylated molybdopterin with the concomitant release of AMP.</text>
</comment>
<dbReference type="SMART" id="SM00852">
    <property type="entry name" value="MoCF_biosynth"/>
    <property type="match status" value="1"/>
</dbReference>
<keyword evidence="1" id="KW-0500">Molybdenum</keyword>
<dbReference type="Proteomes" id="UP000422108">
    <property type="component" value="Chromosome"/>
</dbReference>
<dbReference type="PANTHER" id="PTHR10192:SF28">
    <property type="entry name" value="MOLYBDOPTERIN MOLYBDENUMTRANSFERASE"/>
    <property type="match status" value="1"/>
</dbReference>
<dbReference type="GO" id="GO:0061599">
    <property type="term" value="F:molybdopterin molybdotransferase activity"/>
    <property type="evidence" value="ECO:0007669"/>
    <property type="project" value="UniProtKB-UniRule"/>
</dbReference>
<comment type="similarity">
    <text evidence="1">Belongs to the MoeA family.</text>
</comment>
<keyword evidence="1" id="KW-0501">Molybdenum cofactor biosynthesis</keyword>
<dbReference type="AlphaFoldDB" id="A0A5K8AMP1"/>
<dbReference type="EC" id="2.10.1.1" evidence="1"/>
<dbReference type="InterPro" id="IPR036425">
    <property type="entry name" value="MoaB/Mog-like_dom_sf"/>
</dbReference>
<dbReference type="PANTHER" id="PTHR10192">
    <property type="entry name" value="MOLYBDOPTERIN BIOSYNTHESIS PROTEIN"/>
    <property type="match status" value="1"/>
</dbReference>
<protein>
    <recommendedName>
        <fullName evidence="1">Molybdopterin molybdenumtransferase</fullName>
        <ecNumber evidence="1">2.10.1.1</ecNumber>
    </recommendedName>
</protein>
<reference evidence="3 4" key="1">
    <citation type="submission" date="2019-11" db="EMBL/GenBank/DDBJ databases">
        <title>Comparative genomics of hydrocarbon-degrading Desulfosarcina strains.</title>
        <authorList>
            <person name="Watanabe M."/>
            <person name="Kojima H."/>
            <person name="Fukui M."/>
        </authorList>
    </citation>
    <scope>NUCLEOTIDE SEQUENCE [LARGE SCALE GENOMIC DNA]</scope>
    <source>
        <strain evidence="4">oXyS1</strain>
    </source>
</reference>
<proteinExistence type="inferred from homology"/>
<keyword evidence="1" id="KW-0460">Magnesium</keyword>
<evidence type="ECO:0000313" key="3">
    <source>
        <dbReference type="EMBL" id="BBO93130.1"/>
    </source>
</evidence>
<evidence type="ECO:0000259" key="2">
    <source>
        <dbReference type="SMART" id="SM00852"/>
    </source>
</evidence>
<dbReference type="GO" id="GO:0046872">
    <property type="term" value="F:metal ion binding"/>
    <property type="evidence" value="ECO:0007669"/>
    <property type="project" value="UniProtKB-UniRule"/>
</dbReference>
<comment type="catalytic activity">
    <reaction evidence="1">
        <text>adenylyl-molybdopterin + molybdate = Mo-molybdopterin + AMP + H(+)</text>
        <dbReference type="Rhea" id="RHEA:35047"/>
        <dbReference type="ChEBI" id="CHEBI:15378"/>
        <dbReference type="ChEBI" id="CHEBI:36264"/>
        <dbReference type="ChEBI" id="CHEBI:62727"/>
        <dbReference type="ChEBI" id="CHEBI:71302"/>
        <dbReference type="ChEBI" id="CHEBI:456215"/>
    </reaction>
</comment>
<gene>
    <name evidence="3" type="ORF">DSCOOX_63100</name>
</gene>
<name>A0A5K8AMP1_9BACT</name>
<sequence length="342" mass="37017">MKAIPVEEAVGKVLCHDITQIVPGFFKGRAFKKGRIIQPDDVEKLLDLGKAHIYVFDMQSGTIHEDEAAHRIAIASAGSGLRLTDPAEGKVNLVATQNGLLTINTEALSRINAVEDIMFATLHTHRHVQPDQPVGGTRIIPLFTETKRIEAIEDIEDICQEYFPVVQVKPFASLKVGIVTTGSEIYHGRIEDRFGPVLRKKFGELGSRVIDQIFVSDDIPMTVEAIHGLIRDGAQFVAVTGGMSVDPDDQTPASIRAAGAEIITYGAPVLPGAMFMLAHIGDVPVVGLPGCVMYYGASIFDLVIPRMLAGETISREDIVSLGHGGFCANCPECRYPNCPFGK</sequence>
<dbReference type="InterPro" id="IPR038987">
    <property type="entry name" value="MoeA-like"/>
</dbReference>
<dbReference type="InterPro" id="IPR001453">
    <property type="entry name" value="MoaB/Mog_dom"/>
</dbReference>
<keyword evidence="4" id="KW-1185">Reference proteome</keyword>
<dbReference type="EMBL" id="AP021879">
    <property type="protein sequence ID" value="BBO93130.1"/>
    <property type="molecule type" value="Genomic_DNA"/>
</dbReference>
<dbReference type="UniPathway" id="UPA00344"/>
<dbReference type="SUPFAM" id="SSF53218">
    <property type="entry name" value="Molybdenum cofactor biosynthesis proteins"/>
    <property type="match status" value="1"/>
</dbReference>
<accession>A0A5K8AMP1</accession>
<dbReference type="GO" id="GO:0006777">
    <property type="term" value="P:Mo-molybdopterin cofactor biosynthetic process"/>
    <property type="evidence" value="ECO:0007669"/>
    <property type="project" value="UniProtKB-UniRule"/>
</dbReference>
<evidence type="ECO:0000256" key="1">
    <source>
        <dbReference type="RuleBase" id="RU365090"/>
    </source>
</evidence>
<evidence type="ECO:0000313" key="4">
    <source>
        <dbReference type="Proteomes" id="UP000422108"/>
    </source>
</evidence>
<comment type="cofactor">
    <cofactor evidence="1">
        <name>Mg(2+)</name>
        <dbReference type="ChEBI" id="CHEBI:18420"/>
    </cofactor>
</comment>
<keyword evidence="1" id="KW-0479">Metal-binding</keyword>
<dbReference type="Gene3D" id="3.40.980.10">
    <property type="entry name" value="MoaB/Mog-like domain"/>
    <property type="match status" value="1"/>
</dbReference>
<organism evidence="3 4">
    <name type="scientific">Desulfosarcina ovata subsp. ovata</name>
    <dbReference type="NCBI Taxonomy" id="2752305"/>
    <lineage>
        <taxon>Bacteria</taxon>
        <taxon>Pseudomonadati</taxon>
        <taxon>Thermodesulfobacteriota</taxon>
        <taxon>Desulfobacteria</taxon>
        <taxon>Desulfobacterales</taxon>
        <taxon>Desulfosarcinaceae</taxon>
        <taxon>Desulfosarcina</taxon>
    </lineage>
</organism>
<dbReference type="RefSeq" id="WP_155313779.1">
    <property type="nucleotide sequence ID" value="NZ_AP021879.1"/>
</dbReference>
<keyword evidence="1" id="KW-0808">Transferase</keyword>
<comment type="pathway">
    <text evidence="1">Cofactor biosynthesis; molybdopterin biosynthesis.</text>
</comment>
<dbReference type="Pfam" id="PF00994">
    <property type="entry name" value="MoCF_biosynth"/>
    <property type="match status" value="1"/>
</dbReference>
<dbReference type="GO" id="GO:0005829">
    <property type="term" value="C:cytosol"/>
    <property type="evidence" value="ECO:0007669"/>
    <property type="project" value="TreeGrafter"/>
</dbReference>
<feature type="domain" description="MoaB/Mog" evidence="2">
    <location>
        <begin position="177"/>
        <end position="309"/>
    </location>
</feature>